<organism evidence="5">
    <name type="scientific">marine metagenome</name>
    <dbReference type="NCBI Taxonomy" id="408172"/>
    <lineage>
        <taxon>unclassified sequences</taxon>
        <taxon>metagenomes</taxon>
        <taxon>ecological metagenomes</taxon>
    </lineage>
</organism>
<accession>A0A381YAU5</accession>
<dbReference type="Gene3D" id="3.30.420.10">
    <property type="entry name" value="Ribonuclease H-like superfamily/Ribonuclease H"/>
    <property type="match status" value="1"/>
</dbReference>
<dbReference type="SUPFAM" id="SSF52540">
    <property type="entry name" value="P-loop containing nucleoside triphosphate hydrolases"/>
    <property type="match status" value="1"/>
</dbReference>
<dbReference type="InterPro" id="IPR012337">
    <property type="entry name" value="RNaseH-like_sf"/>
</dbReference>
<proteinExistence type="predicted"/>
<evidence type="ECO:0000256" key="3">
    <source>
        <dbReference type="ARBA" id="ARBA00022840"/>
    </source>
</evidence>
<feature type="non-terminal residue" evidence="5">
    <location>
        <position position="830"/>
    </location>
</feature>
<sequence>NDRIIEVAAIRFEDGVITDRFVHLINPERPIPAMITGITGISDSMVRKAATEEMIIDDFLFFLGEHPLVAHNIHFDEQFLSQLCTRLGRDEGSHIKYDTLQLSRSLFFEQPVFNLGALSEYFGLSADGAHRAEKDTENTGLIFLEMVDELASYPLEMISKVNAMIKGSGIPNQQLYVNLGNELTRKGDLKSGLLPSNTIHDFKFNTFRCSGSRDISHITAGDIFGAEGHLKDVHPNFEHRPNQEKYAQRVEDILTDEKRIGVFEAGTGLGKSMAYLFGAFKNSVNVEDEGPTLIASHTKHLQDQLFYKDLPQLAEALDVPVKAVMLKGRKNYICKTRLNWLISDARTLDDVDLEALIPVLFWMYWTKTGDLSECSGFFNARRTWLKSVICSEPGFCSGEICNRHNGCYYGPLKKAIFQAHIIVVNHSLLMTDTAQPGFLPAFNSVIVDEAHNLVKSAYDQFKIEWSEQHASYLLQTLDPSFSRSARWNNILNSINDLNSDIGTQRDSLKKAVKDAQGCLKDFMAALTDDNHNRFTTAKPYQDKPILGNIDRVLGPVRVEIDSMKHSLEAVFSCMERIRKSILEMDPDRSDYPVLHSVLERGLETATVLMNGLIHLTENQDPEWVYWMEGEYRNPNTKKEKLILSLNASLVNVAETLNGTFFKRMDHCVLTSATLKVKDSFDYFLRRVGLDDVGHVITKEFSSPFFYNEQVTYHQYGGSRGISNEPNMIGDLVYHLHKTLSRRIMVLFTSIKALTDTARHLHAKPGGRDLPLFAQVRGASRPAIIKGMHQHPNGILFGTNSFWEGIDLPGDLLEILILVKLPFDVPSEPLV</sequence>
<name>A0A381YAU5_9ZZZZ</name>
<dbReference type="InterPro" id="IPR014013">
    <property type="entry name" value="Helic_SF1/SF2_ATP-bd_DinG/Rad3"/>
</dbReference>
<dbReference type="FunFam" id="3.30.420.10:FF:000045">
    <property type="entry name" value="3'-5' exonuclease DinG"/>
    <property type="match status" value="1"/>
</dbReference>
<keyword evidence="1" id="KW-0547">Nucleotide-binding</keyword>
<feature type="domain" description="Helicase ATP-binding" evidence="4">
    <location>
        <begin position="229"/>
        <end position="513"/>
    </location>
</feature>
<keyword evidence="3" id="KW-0067">ATP-binding</keyword>
<evidence type="ECO:0000256" key="2">
    <source>
        <dbReference type="ARBA" id="ARBA00022801"/>
    </source>
</evidence>
<dbReference type="GO" id="GO:0016818">
    <property type="term" value="F:hydrolase activity, acting on acid anhydrides, in phosphorus-containing anhydrides"/>
    <property type="evidence" value="ECO:0007669"/>
    <property type="project" value="InterPro"/>
</dbReference>
<reference evidence="5" key="1">
    <citation type="submission" date="2018-05" db="EMBL/GenBank/DDBJ databases">
        <authorList>
            <person name="Lanie J.A."/>
            <person name="Ng W.-L."/>
            <person name="Kazmierczak K.M."/>
            <person name="Andrzejewski T.M."/>
            <person name="Davidsen T.M."/>
            <person name="Wayne K.J."/>
            <person name="Tettelin H."/>
            <person name="Glass J.I."/>
            <person name="Rusch D."/>
            <person name="Podicherti R."/>
            <person name="Tsui H.-C.T."/>
            <person name="Winkler M.E."/>
        </authorList>
    </citation>
    <scope>NUCLEOTIDE SEQUENCE</scope>
</reference>
<dbReference type="InterPro" id="IPR036397">
    <property type="entry name" value="RNaseH_sf"/>
</dbReference>
<dbReference type="EMBL" id="UINC01017782">
    <property type="protein sequence ID" value="SVA74114.1"/>
    <property type="molecule type" value="Genomic_DNA"/>
</dbReference>
<dbReference type="GO" id="GO:0003887">
    <property type="term" value="F:DNA-directed DNA polymerase activity"/>
    <property type="evidence" value="ECO:0007669"/>
    <property type="project" value="InterPro"/>
</dbReference>
<dbReference type="InterPro" id="IPR006555">
    <property type="entry name" value="ATP-dep_Helicase_C"/>
</dbReference>
<evidence type="ECO:0000256" key="1">
    <source>
        <dbReference type="ARBA" id="ARBA00022741"/>
    </source>
</evidence>
<dbReference type="Pfam" id="PF13307">
    <property type="entry name" value="Helicase_C_2"/>
    <property type="match status" value="1"/>
</dbReference>
<dbReference type="SMART" id="SM00479">
    <property type="entry name" value="EXOIII"/>
    <property type="match status" value="1"/>
</dbReference>
<dbReference type="PANTHER" id="PTHR11472">
    <property type="entry name" value="DNA REPAIR DEAD HELICASE RAD3/XP-D SUBFAMILY MEMBER"/>
    <property type="match status" value="1"/>
</dbReference>
<dbReference type="GO" id="GO:0005524">
    <property type="term" value="F:ATP binding"/>
    <property type="evidence" value="ECO:0007669"/>
    <property type="project" value="UniProtKB-KW"/>
</dbReference>
<dbReference type="Gene3D" id="3.40.50.300">
    <property type="entry name" value="P-loop containing nucleotide triphosphate hydrolases"/>
    <property type="match status" value="2"/>
</dbReference>
<dbReference type="InterPro" id="IPR006054">
    <property type="entry name" value="DnaQ"/>
</dbReference>
<gene>
    <name evidence="5" type="ORF">METZ01_LOCUS126968</name>
</gene>
<dbReference type="AlphaFoldDB" id="A0A381YAU5"/>
<dbReference type="SUPFAM" id="SSF53098">
    <property type="entry name" value="Ribonuclease H-like"/>
    <property type="match status" value="1"/>
</dbReference>
<keyword evidence="2" id="KW-0378">Hydrolase</keyword>
<dbReference type="InterPro" id="IPR013520">
    <property type="entry name" value="Ribonucl_H"/>
</dbReference>
<dbReference type="GO" id="GO:0006260">
    <property type="term" value="P:DNA replication"/>
    <property type="evidence" value="ECO:0007669"/>
    <property type="project" value="InterPro"/>
</dbReference>
<feature type="non-terminal residue" evidence="5">
    <location>
        <position position="1"/>
    </location>
</feature>
<dbReference type="GO" id="GO:0003677">
    <property type="term" value="F:DNA binding"/>
    <property type="evidence" value="ECO:0007669"/>
    <property type="project" value="InterPro"/>
</dbReference>
<evidence type="ECO:0000313" key="5">
    <source>
        <dbReference type="EMBL" id="SVA74114.1"/>
    </source>
</evidence>
<dbReference type="InterPro" id="IPR045028">
    <property type="entry name" value="DinG/Rad3-like"/>
</dbReference>
<dbReference type="InterPro" id="IPR027417">
    <property type="entry name" value="P-loop_NTPase"/>
</dbReference>
<evidence type="ECO:0000259" key="4">
    <source>
        <dbReference type="PROSITE" id="PS51193"/>
    </source>
</evidence>
<dbReference type="GO" id="GO:0003678">
    <property type="term" value="F:DNA helicase activity"/>
    <property type="evidence" value="ECO:0007669"/>
    <property type="project" value="TreeGrafter"/>
</dbReference>
<dbReference type="PANTHER" id="PTHR11472:SF34">
    <property type="entry name" value="REGULATOR OF TELOMERE ELONGATION HELICASE 1"/>
    <property type="match status" value="1"/>
</dbReference>
<dbReference type="PROSITE" id="PS51193">
    <property type="entry name" value="HELICASE_ATP_BIND_2"/>
    <property type="match status" value="1"/>
</dbReference>
<dbReference type="Pfam" id="PF00929">
    <property type="entry name" value="RNase_T"/>
    <property type="match status" value="1"/>
</dbReference>
<protein>
    <recommendedName>
        <fullName evidence="4">Helicase ATP-binding domain-containing protein</fullName>
    </recommendedName>
</protein>
<dbReference type="NCBIfam" id="TIGR00573">
    <property type="entry name" value="dnaq"/>
    <property type="match status" value="1"/>
</dbReference>
<dbReference type="CDD" id="cd06127">
    <property type="entry name" value="DEDDh"/>
    <property type="match status" value="1"/>
</dbReference>